<keyword evidence="2" id="KW-1185">Reference proteome</keyword>
<reference evidence="1 2" key="1">
    <citation type="journal article" date="2022" name="Genome Biol. Evol.">
        <title>The Spruce Budworm Genome: Reconstructing the Evolutionary History of Antifreeze Proteins.</title>
        <authorList>
            <person name="Beliveau C."/>
            <person name="Gagne P."/>
            <person name="Picq S."/>
            <person name="Vernygora O."/>
            <person name="Keeling C.I."/>
            <person name="Pinkney K."/>
            <person name="Doucet D."/>
            <person name="Wen F."/>
            <person name="Johnston J.S."/>
            <person name="Maaroufi H."/>
            <person name="Boyle B."/>
            <person name="Laroche J."/>
            <person name="Dewar K."/>
            <person name="Juretic N."/>
            <person name="Blackburn G."/>
            <person name="Nisole A."/>
            <person name="Brunet B."/>
            <person name="Brandao M."/>
            <person name="Lumley L."/>
            <person name="Duan J."/>
            <person name="Quan G."/>
            <person name="Lucarotti C.J."/>
            <person name="Roe A.D."/>
            <person name="Sperling F.A.H."/>
            <person name="Levesque R.C."/>
            <person name="Cusson M."/>
        </authorList>
    </citation>
    <scope>NUCLEOTIDE SEQUENCE [LARGE SCALE GENOMIC DNA]</scope>
    <source>
        <strain evidence="1">Glfc:IPQL:Cfum</strain>
    </source>
</reference>
<proteinExistence type="predicted"/>
<accession>A0ACC0KIW6</accession>
<sequence>MTDTSKSNSSTIEIYEWSEEIRGVILSSFFWGYTIMQIPAGILAKRFGGKPMLLSALIINGILCLVTPALAKVLGTILTMPVCGLLSQSNLGWTLIFYTMGALASGAAVIWWAFAGSTPREHRWMKEPERDYIESSLNSSGKLNHIDLSPNFGGVMFAITNCFANLIGILAPLSTGFILGDHPTYDWSKKQQEIMLFAFFVGSQFGTIISFQLSGIFCGSSSFGWPFSFWLWGGLALVCFCMLAYFGSDCPQQHKTISNEELAFIMGDSAADAVPKINQIDLAPNFAGPMMGLGNMVANLSGLAIPFLVSDIVGDDVTVHTRYIARAHLGVSIVAMTNMERVKNMNSMVNSNVTINDTFKNVIETIRLNIINATDAVELRVNETSFEDEEPVKSIWNVFRTYDWSKPVQEMILGAFFVGYCLMMFPTGIACQRYGGKLPLQMCLLINGIISIATPTVAVWSGLLSSLPYVACAFATMGYGVLSDFCTNRGYLSLKAARIICNTLAQAGPALCLVAVSYTDDSALAVFLLIVALGLYAGIHSGWMVNYIDLAPNFSGSLLATGNTFSTLLITNQKQWRIIMFLMAGMIFFSNALFVFFIRRRRDKPKVSIPSSYGYGMRHVQSCLLFLCVTVAYMARAHLGVSVVAMTRPNDKHNTTNIIDNNETAIVNVKETGMELNATGEIMFKNESIDVDETSLNNFIISHGERMSEYNNTLEDIVIGNGTDTLWNVYRTQYINNTYKNNSKRDNESGFLSSLPYIGSFFFCIAYGVLSDYCVNRGYVTLKTTRIVCNTLDKPKVSIPSSYGYGMRHVQSCLLFLCVTVAYMARAHLGVSVVAMTRPNDKHNTTNIIDNNETAIVNVKETGMELNATGEIIFKNESMDVDETSFHNFIISHGERISEYNNTLEDIVIGNGTDTLWNVYRVNYIDMSPNFSGSLMAVGNTGCGAGVLLLPVLVSNIVTELGGWVLTVIFRIIQGLSQSCIVPSMHTAFGKWTPLEERGRLTSFAYGVPWKKLMRSWGLYAIVVAHTGYNWGNLTLYSEVPAFMDKIMKVNIKANGLLTALPYFVQWFSNFFFSWVTDMIIVKKYLSVTNTRKLANSIGSISSTIGLITLAFVDKDIYVVETILVTICAFSISTNVGYHVNHIDIAPNFAGTLMSISNFVSNCVGSLAPIVAGCILTDVTSEYLWRKVFCVSAGFFFVTNLFYVIFGTAELADWNEPEEEVTKEDEDPMLMKERR</sequence>
<dbReference type="Proteomes" id="UP001064048">
    <property type="component" value="Chromosome 17"/>
</dbReference>
<name>A0ACC0KIW6_CHOFU</name>
<evidence type="ECO:0000313" key="1">
    <source>
        <dbReference type="EMBL" id="KAI8436407.1"/>
    </source>
</evidence>
<organism evidence="1 2">
    <name type="scientific">Choristoneura fumiferana</name>
    <name type="common">Spruce budworm moth</name>
    <name type="synonym">Archips fumiferana</name>
    <dbReference type="NCBI Taxonomy" id="7141"/>
    <lineage>
        <taxon>Eukaryota</taxon>
        <taxon>Metazoa</taxon>
        <taxon>Ecdysozoa</taxon>
        <taxon>Arthropoda</taxon>
        <taxon>Hexapoda</taxon>
        <taxon>Insecta</taxon>
        <taxon>Pterygota</taxon>
        <taxon>Neoptera</taxon>
        <taxon>Endopterygota</taxon>
        <taxon>Lepidoptera</taxon>
        <taxon>Glossata</taxon>
        <taxon>Ditrysia</taxon>
        <taxon>Tortricoidea</taxon>
        <taxon>Tortricidae</taxon>
        <taxon>Tortricinae</taxon>
        <taxon>Choristoneura</taxon>
    </lineage>
</organism>
<dbReference type="EMBL" id="CM046117">
    <property type="protein sequence ID" value="KAI8436407.1"/>
    <property type="molecule type" value="Genomic_DNA"/>
</dbReference>
<protein>
    <submittedName>
        <fullName evidence="1">Uncharacterized protein</fullName>
    </submittedName>
</protein>
<evidence type="ECO:0000313" key="2">
    <source>
        <dbReference type="Proteomes" id="UP001064048"/>
    </source>
</evidence>
<comment type="caution">
    <text evidence="1">The sequence shown here is derived from an EMBL/GenBank/DDBJ whole genome shotgun (WGS) entry which is preliminary data.</text>
</comment>
<gene>
    <name evidence="1" type="ORF">MSG28_010004</name>
</gene>